<dbReference type="EMBL" id="WNAJ01000033">
    <property type="protein sequence ID" value="MTR86926.1"/>
    <property type="molecule type" value="Genomic_DNA"/>
</dbReference>
<evidence type="ECO:0000313" key="2">
    <source>
        <dbReference type="EMBL" id="MTR86926.1"/>
    </source>
</evidence>
<evidence type="ECO:0000313" key="10">
    <source>
        <dbReference type="Proteomes" id="UP000479531"/>
    </source>
</evidence>
<organism evidence="1 6">
    <name type="scientific">Roseburia intestinalis</name>
    <dbReference type="NCBI Taxonomy" id="166486"/>
    <lineage>
        <taxon>Bacteria</taxon>
        <taxon>Bacillati</taxon>
        <taxon>Bacillota</taxon>
        <taxon>Clostridia</taxon>
        <taxon>Lachnospirales</taxon>
        <taxon>Lachnospiraceae</taxon>
        <taxon>Roseburia</taxon>
    </lineage>
</organism>
<gene>
    <name evidence="4" type="ORF">DW856_11235</name>
    <name evidence="5" type="ORF">DWZ31_02215</name>
    <name evidence="1" type="ORF">ERS852572_02668</name>
    <name evidence="3" type="ORF">GCK47_10985</name>
    <name evidence="2" type="ORF">GMD50_18190</name>
</gene>
<evidence type="ECO:0000313" key="6">
    <source>
        <dbReference type="Proteomes" id="UP000095350"/>
    </source>
</evidence>
<proteinExistence type="predicted"/>
<dbReference type="Proteomes" id="UP000095350">
    <property type="component" value="Unassembled WGS sequence"/>
</dbReference>
<dbReference type="GeneID" id="61431857"/>
<dbReference type="EMBL" id="WGGT01000012">
    <property type="protein sequence ID" value="MVQ46213.1"/>
    <property type="molecule type" value="Genomic_DNA"/>
</dbReference>
<reference evidence="1 6" key="1">
    <citation type="submission" date="2015-09" db="EMBL/GenBank/DDBJ databases">
        <authorList>
            <consortium name="Pathogen Informatics"/>
        </authorList>
    </citation>
    <scope>NUCLEOTIDE SEQUENCE [LARGE SCALE GENOMIC DNA]</scope>
    <source>
        <strain evidence="1 6">2789STDY5834960</strain>
    </source>
</reference>
<evidence type="ECO:0000313" key="4">
    <source>
        <dbReference type="EMBL" id="RHC16358.1"/>
    </source>
</evidence>
<accession>A0A173V6V0</accession>
<evidence type="ECO:0000313" key="7">
    <source>
        <dbReference type="Proteomes" id="UP000283513"/>
    </source>
</evidence>
<evidence type="ECO:0000313" key="3">
    <source>
        <dbReference type="EMBL" id="MVQ46213.1"/>
    </source>
</evidence>
<dbReference type="PaxDb" id="166486-ERS852572_02668"/>
<dbReference type="EMBL" id="QSHO01000009">
    <property type="protein sequence ID" value="RHC16358.1"/>
    <property type="molecule type" value="Genomic_DNA"/>
</dbReference>
<dbReference type="Proteomes" id="UP000478483">
    <property type="component" value="Unassembled WGS sequence"/>
</dbReference>
<reference evidence="2 9" key="3">
    <citation type="journal article" date="2019" name="Nat. Med.">
        <title>A library of human gut bacterial isolates paired with longitudinal multiomics data enables mechanistic microbiome research.</title>
        <authorList>
            <person name="Poyet M."/>
            <person name="Groussin M."/>
            <person name="Gibbons S.M."/>
            <person name="Avila-Pacheco J."/>
            <person name="Jiang X."/>
            <person name="Kearney S.M."/>
            <person name="Perrotta A.R."/>
            <person name="Berdy B."/>
            <person name="Zhao S."/>
            <person name="Lieberman T.D."/>
            <person name="Swanson P.K."/>
            <person name="Smith M."/>
            <person name="Roesemann S."/>
            <person name="Alexander J.E."/>
            <person name="Rich S.A."/>
            <person name="Livny J."/>
            <person name="Vlamakis H."/>
            <person name="Clish C."/>
            <person name="Bullock K."/>
            <person name="Deik A."/>
            <person name="Scott J."/>
            <person name="Pierce K.A."/>
            <person name="Xavier R.J."/>
            <person name="Alm E.J."/>
        </authorList>
    </citation>
    <scope>NUCLEOTIDE SEQUENCE [LARGE SCALE GENOMIC DNA]</scope>
    <source>
        <strain evidence="2 9">BIOML-A1</strain>
    </source>
</reference>
<dbReference type="EMBL" id="CYXZ01000021">
    <property type="protein sequence ID" value="CUN23023.1"/>
    <property type="molecule type" value="Genomic_DNA"/>
</dbReference>
<reference evidence="3 10" key="4">
    <citation type="submission" date="2019-10" db="EMBL/GenBank/DDBJ databases">
        <title>Roseburia spp. ameliorate alcoholic fatty liver via restoration of gut barrier function.</title>
        <authorList>
            <person name="Seo B."/>
            <person name="Ko G."/>
        </authorList>
    </citation>
    <scope>NUCLEOTIDE SEQUENCE [LARGE SCALE GENOMIC DNA]</scope>
    <source>
        <strain evidence="3 10">SNUG30017</strain>
    </source>
</reference>
<evidence type="ECO:0000313" key="1">
    <source>
        <dbReference type="EMBL" id="CUN23023.1"/>
    </source>
</evidence>
<protein>
    <submittedName>
        <fullName evidence="1">Uncharacterized protein</fullName>
    </submittedName>
</protein>
<reference evidence="7 8" key="2">
    <citation type="submission" date="2018-08" db="EMBL/GenBank/DDBJ databases">
        <title>A genome reference for cultivated species of the human gut microbiota.</title>
        <authorList>
            <person name="Zou Y."/>
            <person name="Xue W."/>
            <person name="Luo G."/>
        </authorList>
    </citation>
    <scope>NUCLEOTIDE SEQUENCE [LARGE SCALE GENOMIC DNA]</scope>
    <source>
        <strain evidence="5 8">AF31-21AC</strain>
        <strain evidence="4 7">AM37-1AC</strain>
    </source>
</reference>
<dbReference type="Proteomes" id="UP000283513">
    <property type="component" value="Unassembled WGS sequence"/>
</dbReference>
<dbReference type="RefSeq" id="WP_006858977.1">
    <property type="nucleotide sequence ID" value="NZ_CABIYH010000021.1"/>
</dbReference>
<name>A0A173V6V0_9FIRM</name>
<evidence type="ECO:0000313" key="9">
    <source>
        <dbReference type="Proteomes" id="UP000478483"/>
    </source>
</evidence>
<dbReference type="EMBL" id="QRQN01000002">
    <property type="protein sequence ID" value="RHN11442.1"/>
    <property type="molecule type" value="Genomic_DNA"/>
</dbReference>
<evidence type="ECO:0000313" key="8">
    <source>
        <dbReference type="Proteomes" id="UP000283586"/>
    </source>
</evidence>
<dbReference type="OrthoDB" id="1767213at2"/>
<evidence type="ECO:0000313" key="5">
    <source>
        <dbReference type="EMBL" id="RHN11442.1"/>
    </source>
</evidence>
<sequence length="85" mass="10075">MTETPLFENRRYCEECHCLLPTSYEGTLCPRCLEQELFHQVKEYIQTNNATAYDVATHFHLPLSRIKEWIDDGMIEYKDIPGHKL</sequence>
<dbReference type="AlphaFoldDB" id="A0A173V6V0"/>
<dbReference type="Proteomes" id="UP000479531">
    <property type="component" value="Unassembled WGS sequence"/>
</dbReference>
<dbReference type="Proteomes" id="UP000283586">
    <property type="component" value="Unassembled WGS sequence"/>
</dbReference>